<dbReference type="InterPro" id="IPR000515">
    <property type="entry name" value="MetI-like"/>
</dbReference>
<evidence type="ECO:0000256" key="1">
    <source>
        <dbReference type="ARBA" id="ARBA00004651"/>
    </source>
</evidence>
<feature type="domain" description="ABC transmembrane type-1" evidence="8">
    <location>
        <begin position="15"/>
        <end position="206"/>
    </location>
</feature>
<dbReference type="InterPro" id="IPR035906">
    <property type="entry name" value="MetI-like_sf"/>
</dbReference>
<evidence type="ECO:0000256" key="2">
    <source>
        <dbReference type="ARBA" id="ARBA00022448"/>
    </source>
</evidence>
<comment type="caution">
    <text evidence="9">The sequence shown here is derived from an EMBL/GenBank/DDBJ whole genome shotgun (WGS) entry which is preliminary data.</text>
</comment>
<evidence type="ECO:0000256" key="7">
    <source>
        <dbReference type="RuleBase" id="RU363032"/>
    </source>
</evidence>
<keyword evidence="10" id="KW-1185">Reference proteome</keyword>
<dbReference type="PANTHER" id="PTHR30450">
    <property type="entry name" value="ABC TRANSPORTER PERMEASE"/>
    <property type="match status" value="1"/>
</dbReference>
<evidence type="ECO:0000259" key="8">
    <source>
        <dbReference type="PROSITE" id="PS50928"/>
    </source>
</evidence>
<feature type="transmembrane region" description="Helical" evidence="7">
    <location>
        <begin position="54"/>
        <end position="77"/>
    </location>
</feature>
<dbReference type="SUPFAM" id="SSF161098">
    <property type="entry name" value="MetI-like"/>
    <property type="match status" value="1"/>
</dbReference>
<feature type="transmembrane region" description="Helical" evidence="7">
    <location>
        <begin position="20"/>
        <end position="42"/>
    </location>
</feature>
<reference evidence="9 10" key="1">
    <citation type="journal article" date="2017" name="BMC Genomics">
        <title>Comparative genomic and phylogenomic analyses of the Bifidobacteriaceae family.</title>
        <authorList>
            <person name="Lugli G.A."/>
            <person name="Milani C."/>
            <person name="Turroni F."/>
            <person name="Duranti S."/>
            <person name="Mancabelli L."/>
            <person name="Mangifesta M."/>
            <person name="Ferrario C."/>
            <person name="Modesto M."/>
            <person name="Mattarelli P."/>
            <person name="Jiri K."/>
            <person name="van Sinderen D."/>
            <person name="Ventura M."/>
        </authorList>
    </citation>
    <scope>NUCLEOTIDE SEQUENCE [LARGE SCALE GENOMIC DNA]</scope>
    <source>
        <strain evidence="9 10">DSM 24744</strain>
    </source>
</reference>
<keyword evidence="6 7" id="KW-0472">Membrane</keyword>
<keyword evidence="3" id="KW-1003">Cell membrane</keyword>
<dbReference type="GO" id="GO:0048473">
    <property type="term" value="P:D-methionine transmembrane transport"/>
    <property type="evidence" value="ECO:0007669"/>
    <property type="project" value="TreeGrafter"/>
</dbReference>
<evidence type="ECO:0000256" key="4">
    <source>
        <dbReference type="ARBA" id="ARBA00022692"/>
    </source>
</evidence>
<dbReference type="PROSITE" id="PS50928">
    <property type="entry name" value="ABC_TM1"/>
    <property type="match status" value="1"/>
</dbReference>
<evidence type="ECO:0000313" key="10">
    <source>
        <dbReference type="Proteomes" id="UP000216454"/>
    </source>
</evidence>
<dbReference type="EMBL" id="MWWQ01000005">
    <property type="protein sequence ID" value="OZG52965.1"/>
    <property type="molecule type" value="Genomic_DNA"/>
</dbReference>
<dbReference type="AlphaFoldDB" id="A0A261F1L4"/>
<accession>A0A261F1L4</accession>
<dbReference type="Gene3D" id="1.10.3720.10">
    <property type="entry name" value="MetI-like"/>
    <property type="match status" value="1"/>
</dbReference>
<organism evidence="9 10">
    <name type="scientific">Pseudoscardovia suis</name>
    <dbReference type="NCBI Taxonomy" id="987063"/>
    <lineage>
        <taxon>Bacteria</taxon>
        <taxon>Bacillati</taxon>
        <taxon>Actinomycetota</taxon>
        <taxon>Actinomycetes</taxon>
        <taxon>Bifidobacteriales</taxon>
        <taxon>Bifidobacteriaceae</taxon>
        <taxon>Pseudoscardovia</taxon>
    </lineage>
</organism>
<dbReference type="CDD" id="cd06261">
    <property type="entry name" value="TM_PBP2"/>
    <property type="match status" value="1"/>
</dbReference>
<keyword evidence="4 7" id="KW-0812">Transmembrane</keyword>
<gene>
    <name evidence="9" type="ORF">PSSU_0583</name>
</gene>
<evidence type="ECO:0000256" key="6">
    <source>
        <dbReference type="ARBA" id="ARBA00023136"/>
    </source>
</evidence>
<dbReference type="GO" id="GO:0005886">
    <property type="term" value="C:plasma membrane"/>
    <property type="evidence" value="ECO:0007669"/>
    <property type="project" value="UniProtKB-SubCell"/>
</dbReference>
<comment type="similarity">
    <text evidence="7">Belongs to the binding-protein-dependent transport system permease family.</text>
</comment>
<dbReference type="Pfam" id="PF00528">
    <property type="entry name" value="BPD_transp_1"/>
    <property type="match status" value="1"/>
</dbReference>
<name>A0A261F1L4_9BIFI</name>
<evidence type="ECO:0000256" key="3">
    <source>
        <dbReference type="ARBA" id="ARBA00022475"/>
    </source>
</evidence>
<proteinExistence type="inferred from homology"/>
<evidence type="ECO:0000313" key="9">
    <source>
        <dbReference type="EMBL" id="OZG52965.1"/>
    </source>
</evidence>
<feature type="transmembrane region" description="Helical" evidence="7">
    <location>
        <begin position="186"/>
        <end position="208"/>
    </location>
</feature>
<keyword evidence="2 7" id="KW-0813">Transport</keyword>
<comment type="subcellular location">
    <subcellularLocation>
        <location evidence="1 7">Cell membrane</location>
        <topology evidence="1 7">Multi-pass membrane protein</topology>
    </subcellularLocation>
</comment>
<keyword evidence="5 7" id="KW-1133">Transmembrane helix</keyword>
<feature type="transmembrane region" description="Helical" evidence="7">
    <location>
        <begin position="152"/>
        <end position="174"/>
    </location>
</feature>
<protein>
    <submittedName>
        <fullName evidence="9">Methionine ABC transporter permease</fullName>
    </submittedName>
</protein>
<sequence>MSTWQILQSHLPQALLETLYMVVISAVVGVVLGGLVGVLLYLTENRLLCPNRVVNAIVGFIVNAIRSLPFLILLVVLIPVVQFFLTDPYTPSGGAIALSVAAVPYFARLSESSFSEVDPGIVEASVSTGATVPQILWGAVYPQARPSLVRGIVIMVITLIGSSAMVGTIGAGGIGDMAIQYGYNRYETGVLAVIVVILIVIVQVIQWFGNRRAKALTH</sequence>
<dbReference type="Proteomes" id="UP000216454">
    <property type="component" value="Unassembled WGS sequence"/>
</dbReference>
<dbReference type="InterPro" id="IPR051322">
    <property type="entry name" value="AA_ABC_Transporter_Permease"/>
</dbReference>
<dbReference type="PANTHER" id="PTHR30450:SF1">
    <property type="entry name" value="D-METHIONINE TRANSPORT SYSTEM PERMEASE PROTEIN METI-RELATED"/>
    <property type="match status" value="1"/>
</dbReference>
<evidence type="ECO:0000256" key="5">
    <source>
        <dbReference type="ARBA" id="ARBA00022989"/>
    </source>
</evidence>